<evidence type="ECO:0000256" key="1">
    <source>
        <dbReference type="ARBA" id="ARBA00004571"/>
    </source>
</evidence>
<evidence type="ECO:0000256" key="5">
    <source>
        <dbReference type="ARBA" id="ARBA00022558"/>
    </source>
</evidence>
<evidence type="ECO:0000256" key="9">
    <source>
        <dbReference type="ARBA" id="ARBA00023237"/>
    </source>
</evidence>
<dbReference type="EMBL" id="JANIGP010000008">
    <property type="protein sequence ID" value="MCY0109267.1"/>
    <property type="molecule type" value="Genomic_DNA"/>
</dbReference>
<comment type="caution">
    <text evidence="12">The sequence shown here is derived from an EMBL/GenBank/DDBJ whole genome shotgun (WGS) entry which is preliminary data.</text>
</comment>
<accession>A0ABT3YUV4</accession>
<dbReference type="InterPro" id="IPR025885">
    <property type="entry name" value="PapC_N"/>
</dbReference>
<dbReference type="Gene3D" id="2.60.40.2610">
    <property type="entry name" value="Outer membrane usher protein FimD, plug domain"/>
    <property type="match status" value="1"/>
</dbReference>
<evidence type="ECO:0000256" key="2">
    <source>
        <dbReference type="ARBA" id="ARBA00008064"/>
    </source>
</evidence>
<dbReference type="Gene3D" id="3.10.20.410">
    <property type="match status" value="1"/>
</dbReference>
<feature type="domain" description="PapC N-terminal" evidence="11">
    <location>
        <begin position="11"/>
        <end position="159"/>
    </location>
</feature>
<keyword evidence="9" id="KW-0998">Cell outer membrane</keyword>
<feature type="domain" description="PapC-like C-terminal" evidence="10">
    <location>
        <begin position="728"/>
        <end position="789"/>
    </location>
</feature>
<evidence type="ECO:0000313" key="12">
    <source>
        <dbReference type="EMBL" id="MCY0109267.1"/>
    </source>
</evidence>
<evidence type="ECO:0000256" key="8">
    <source>
        <dbReference type="ARBA" id="ARBA00023136"/>
    </source>
</evidence>
<dbReference type="PANTHER" id="PTHR30451">
    <property type="entry name" value="OUTER MEMBRANE USHER PROTEIN"/>
    <property type="match status" value="1"/>
</dbReference>
<evidence type="ECO:0000313" key="13">
    <source>
        <dbReference type="Proteomes" id="UP001207830"/>
    </source>
</evidence>
<name>A0ABT3YUV4_9PSED</name>
<reference evidence="12 13" key="1">
    <citation type="submission" date="2022-07" db="EMBL/GenBank/DDBJ databases">
        <title>Characterization of plant growth promoting rhizobacteria (PGPR) for use as bioinoculants in agriculture.</title>
        <authorList>
            <person name="Hassen A.I."/>
            <person name="Pierneef R."/>
        </authorList>
    </citation>
    <scope>NUCLEOTIDE SEQUENCE [LARGE SCALE GENOMIC DNA]</scope>
    <source>
        <strain evidence="12 13">SARCC-3054</strain>
    </source>
</reference>
<gene>
    <name evidence="12" type="ORF">NQF78_13150</name>
</gene>
<dbReference type="SUPFAM" id="SSF141729">
    <property type="entry name" value="FimD N-terminal domain-like"/>
    <property type="match status" value="1"/>
</dbReference>
<organism evidence="12 13">
    <name type="scientific">Pseudomonas monsensis</name>
    <dbReference type="NCBI Taxonomy" id="2745509"/>
    <lineage>
        <taxon>Bacteria</taxon>
        <taxon>Pseudomonadati</taxon>
        <taxon>Pseudomonadota</taxon>
        <taxon>Gammaproteobacteria</taxon>
        <taxon>Pseudomonadales</taxon>
        <taxon>Pseudomonadaceae</taxon>
        <taxon>Pseudomonas</taxon>
    </lineage>
</organism>
<dbReference type="InterPro" id="IPR037224">
    <property type="entry name" value="PapC_N_sf"/>
</dbReference>
<keyword evidence="8" id="KW-0472">Membrane</keyword>
<dbReference type="Proteomes" id="UP001207830">
    <property type="component" value="Unassembled WGS sequence"/>
</dbReference>
<evidence type="ECO:0000256" key="3">
    <source>
        <dbReference type="ARBA" id="ARBA00022448"/>
    </source>
</evidence>
<keyword evidence="4" id="KW-1134">Transmembrane beta strand</keyword>
<comment type="subcellular location">
    <subcellularLocation>
        <location evidence="1">Cell outer membrane</location>
        <topology evidence="1">Multi-pass membrane protein</topology>
    </subcellularLocation>
</comment>
<protein>
    <submittedName>
        <fullName evidence="12">Fimbrial biogenesis outer membrane usher protein</fullName>
    </submittedName>
</protein>
<evidence type="ECO:0000256" key="4">
    <source>
        <dbReference type="ARBA" id="ARBA00022452"/>
    </source>
</evidence>
<keyword evidence="3" id="KW-0813">Transport</keyword>
<dbReference type="InterPro" id="IPR043142">
    <property type="entry name" value="PapC-like_C_sf"/>
</dbReference>
<dbReference type="InterPro" id="IPR000015">
    <property type="entry name" value="Fimb_usher"/>
</dbReference>
<evidence type="ECO:0000256" key="6">
    <source>
        <dbReference type="ARBA" id="ARBA00022692"/>
    </source>
</evidence>
<dbReference type="Pfam" id="PF13954">
    <property type="entry name" value="PapC_N"/>
    <property type="match status" value="1"/>
</dbReference>
<evidence type="ECO:0000256" key="7">
    <source>
        <dbReference type="ARBA" id="ARBA00022729"/>
    </source>
</evidence>
<comment type="similarity">
    <text evidence="2">Belongs to the fimbrial export usher family.</text>
</comment>
<dbReference type="PANTHER" id="PTHR30451:SF21">
    <property type="entry name" value="FIMBRIAL USHER DOMAIN-CONTAINING PROTEIN YDET-RELATED"/>
    <property type="match status" value="1"/>
</dbReference>
<keyword evidence="7" id="KW-0732">Signal</keyword>
<evidence type="ECO:0000259" key="10">
    <source>
        <dbReference type="Pfam" id="PF13953"/>
    </source>
</evidence>
<dbReference type="InterPro" id="IPR042186">
    <property type="entry name" value="FimD_plug_dom"/>
</dbReference>
<dbReference type="Pfam" id="PF00577">
    <property type="entry name" value="Usher"/>
    <property type="match status" value="1"/>
</dbReference>
<dbReference type="Gene3D" id="2.60.40.2070">
    <property type="match status" value="1"/>
</dbReference>
<dbReference type="RefSeq" id="WP_267801899.1">
    <property type="nucleotide sequence ID" value="NZ_JANIGP010000008.1"/>
</dbReference>
<evidence type="ECO:0000259" key="11">
    <source>
        <dbReference type="Pfam" id="PF13954"/>
    </source>
</evidence>
<keyword evidence="5" id="KW-1029">Fimbrium biogenesis</keyword>
<dbReference type="Pfam" id="PF13953">
    <property type="entry name" value="PapC_C"/>
    <property type="match status" value="1"/>
</dbReference>
<dbReference type="InterPro" id="IPR025949">
    <property type="entry name" value="PapC-like_C"/>
</dbReference>
<sequence>MLGASTASATQFNPMFLKDKGAKVDLRFFEQSNGVVPGDYSVDIYLNQRLERREDISFVADEDTPKADARPILKIGLLREMGVDIERLQKEGVVFKDSTDDEPVNLLRIEGAVVEMDVSKLSLNISVPQAYIKRRSRGYVDPSLWDEGITAAFTNYQMNFNRNTGGGFESDYGYLGLRSGFNIGQWRLRNDSSLSQSTGTARKFSSNRTYLEHDVTSIKGRFALGQLYTNGDIFDSSRFRGLQLGSDIGMLPDNESGYAPVVRGIAETHATVEVRQNGYVIYSTTVSPGAFEIRDIYPGGSNGDLEVTIIESDGRERKYTQAYSYLPVMVRQGTFQYSLSMGKYDSEGMKSPNLMQGTAVYGATDNLTTYGGVLSADGYKAFNIGLGLNTGLGGMSLDITNSQSHPDHGEANTGQSARFLYSKTLNSTNTTFTMVGYRYSTSGYRTLSEHIQESSDADQQNFISSRPKSRLDLNINQNIGRGSVFVSAGETNYWNRAGSMRRLQLGYSGNVGDVSYSITASHTQDGGRSRESDNQLAFAVSIPFGSGSRSQRMYSNFTRSGKEGDSLQTGVSGYLDDAGKLSYSAQAGTFGSEHSGSAGLGWDGPTAKLAGNYAVSGTTRHLDFSAAGSVVAHSGGVTLGQPVGETFALVEVPGIKGVSANGATARTDSAGYAIESYVQPYRYNEIGLDTQTLGTDVEVLDTSTRVVPRRGAVVKAHFEASSGRRVQVDLTLNNGRKLPFGAQVEDEGGKLLAVVDNTSRALVFGIKNEGQLKVKWAEGICFAPYRLPPRDSALTYDQINLTCGVQADKGVKS</sequence>
<keyword evidence="13" id="KW-1185">Reference proteome</keyword>
<dbReference type="Gene3D" id="2.60.40.3110">
    <property type="match status" value="1"/>
</dbReference>
<proteinExistence type="inferred from homology"/>
<keyword evidence="6" id="KW-0812">Transmembrane</keyword>